<feature type="transmembrane region" description="Helical" evidence="1">
    <location>
        <begin position="110"/>
        <end position="128"/>
    </location>
</feature>
<evidence type="ECO:0000313" key="2">
    <source>
        <dbReference type="EMBL" id="KUG23004.1"/>
    </source>
</evidence>
<organism evidence="2">
    <name type="scientific">hydrocarbon metagenome</name>
    <dbReference type="NCBI Taxonomy" id="938273"/>
    <lineage>
        <taxon>unclassified sequences</taxon>
        <taxon>metagenomes</taxon>
        <taxon>ecological metagenomes</taxon>
    </lineage>
</organism>
<comment type="caution">
    <text evidence="2">The sequence shown here is derived from an EMBL/GenBank/DDBJ whole genome shotgun (WGS) entry which is preliminary data.</text>
</comment>
<name>A0A0W8FQ42_9ZZZZ</name>
<evidence type="ECO:0000256" key="1">
    <source>
        <dbReference type="SAM" id="Phobius"/>
    </source>
</evidence>
<dbReference type="Pfam" id="PF09945">
    <property type="entry name" value="DUF2177"/>
    <property type="match status" value="1"/>
</dbReference>
<protein>
    <recommendedName>
        <fullName evidence="3">DUF2177 domain-containing protein</fullName>
    </recommendedName>
</protein>
<accession>A0A0W8FQ42</accession>
<feature type="transmembrane region" description="Helical" evidence="1">
    <location>
        <begin position="71"/>
        <end position="90"/>
    </location>
</feature>
<proteinExistence type="predicted"/>
<dbReference type="InterPro" id="IPR018687">
    <property type="entry name" value="DUF2177_membr"/>
</dbReference>
<reference evidence="2" key="1">
    <citation type="journal article" date="2015" name="Proc. Natl. Acad. Sci. U.S.A.">
        <title>Networks of energetic and metabolic interactions define dynamics in microbial communities.</title>
        <authorList>
            <person name="Embree M."/>
            <person name="Liu J.K."/>
            <person name="Al-Bassam M.M."/>
            <person name="Zengler K."/>
        </authorList>
    </citation>
    <scope>NUCLEOTIDE SEQUENCE</scope>
</reference>
<feature type="transmembrane region" description="Helical" evidence="1">
    <location>
        <begin position="5"/>
        <end position="24"/>
    </location>
</feature>
<feature type="transmembrane region" description="Helical" evidence="1">
    <location>
        <begin position="44"/>
        <end position="64"/>
    </location>
</feature>
<keyword evidence="1" id="KW-1133">Transmembrane helix</keyword>
<dbReference type="AlphaFoldDB" id="A0A0W8FQ42"/>
<gene>
    <name evidence="2" type="ORF">ASZ90_007221</name>
</gene>
<evidence type="ECO:0008006" key="3">
    <source>
        <dbReference type="Google" id="ProtNLM"/>
    </source>
</evidence>
<keyword evidence="1" id="KW-0812">Transmembrane</keyword>
<sequence length="133" mass="15215">MKLIYLYLLTLPVFFVIDMLWIGVLAKDFYRNNLGHLFRENINWAAALIFYFLYIIGILIFATLPAMEKQSLGRAVLLGALFGFFAYATYDLTNFATLKDWPLKVTVVDMIWGMVLTASVAAASYLIGRWLMP</sequence>
<dbReference type="EMBL" id="LNQE01000927">
    <property type="protein sequence ID" value="KUG23004.1"/>
    <property type="molecule type" value="Genomic_DNA"/>
</dbReference>
<keyword evidence="1" id="KW-0472">Membrane</keyword>